<reference evidence="5" key="1">
    <citation type="journal article" date="2020" name="Nat. Commun.">
        <title>Large-scale genome sequencing of mycorrhizal fungi provides insights into the early evolution of symbiotic traits.</title>
        <authorList>
            <person name="Miyauchi S."/>
            <person name="Kiss E."/>
            <person name="Kuo A."/>
            <person name="Drula E."/>
            <person name="Kohler A."/>
            <person name="Sanchez-Garcia M."/>
            <person name="Morin E."/>
            <person name="Andreopoulos B."/>
            <person name="Barry K.W."/>
            <person name="Bonito G."/>
            <person name="Buee M."/>
            <person name="Carver A."/>
            <person name="Chen C."/>
            <person name="Cichocki N."/>
            <person name="Clum A."/>
            <person name="Culley D."/>
            <person name="Crous P.W."/>
            <person name="Fauchery L."/>
            <person name="Girlanda M."/>
            <person name="Hayes R.D."/>
            <person name="Keri Z."/>
            <person name="LaButti K."/>
            <person name="Lipzen A."/>
            <person name="Lombard V."/>
            <person name="Magnuson J."/>
            <person name="Maillard F."/>
            <person name="Murat C."/>
            <person name="Nolan M."/>
            <person name="Ohm R.A."/>
            <person name="Pangilinan J."/>
            <person name="Pereira M.F."/>
            <person name="Perotto S."/>
            <person name="Peter M."/>
            <person name="Pfister S."/>
            <person name="Riley R."/>
            <person name="Sitrit Y."/>
            <person name="Stielow J.B."/>
            <person name="Szollosi G."/>
            <person name="Zifcakova L."/>
            <person name="Stursova M."/>
            <person name="Spatafora J.W."/>
            <person name="Tedersoo L."/>
            <person name="Vaario L.M."/>
            <person name="Yamada A."/>
            <person name="Yan M."/>
            <person name="Wang P."/>
            <person name="Xu J."/>
            <person name="Bruns T."/>
            <person name="Baldrian P."/>
            <person name="Vilgalys R."/>
            <person name="Dunand C."/>
            <person name="Henrissat B."/>
            <person name="Grigoriev I.V."/>
            <person name="Hibbett D."/>
            <person name="Nagy L.G."/>
            <person name="Martin F.M."/>
        </authorList>
    </citation>
    <scope>NUCLEOTIDE SEQUENCE</scope>
    <source>
        <strain evidence="5">UP504</strain>
    </source>
</reference>
<name>A0A9P6DXG6_9AGAM</name>
<evidence type="ECO:0000256" key="4">
    <source>
        <dbReference type="ARBA" id="ARBA00022842"/>
    </source>
</evidence>
<dbReference type="EMBL" id="MU128932">
    <property type="protein sequence ID" value="KAF9517417.1"/>
    <property type="molecule type" value="Genomic_DNA"/>
</dbReference>
<dbReference type="PANTHER" id="PTHR18901:SF38">
    <property type="entry name" value="PSEUDOURIDINE-5'-PHOSPHATASE"/>
    <property type="match status" value="1"/>
</dbReference>
<dbReference type="FunFam" id="1.10.150.240:FF:000001">
    <property type="entry name" value="Haloacid dehalogenase-like hydrolase domain"/>
    <property type="match status" value="1"/>
</dbReference>
<gene>
    <name evidence="5" type="ORF">BS47DRAFT_1326487</name>
</gene>
<keyword evidence="3" id="KW-0378">Hydrolase</keyword>
<dbReference type="InterPro" id="IPR023198">
    <property type="entry name" value="PGP-like_dom2"/>
</dbReference>
<dbReference type="GO" id="GO:0046872">
    <property type="term" value="F:metal ion binding"/>
    <property type="evidence" value="ECO:0007669"/>
    <property type="project" value="UniProtKB-KW"/>
</dbReference>
<dbReference type="Proteomes" id="UP000886523">
    <property type="component" value="Unassembled WGS sequence"/>
</dbReference>
<dbReference type="AlphaFoldDB" id="A0A9P6DXG6"/>
<dbReference type="Gene3D" id="1.10.150.240">
    <property type="entry name" value="Putative phosphatase, domain 2"/>
    <property type="match status" value="1"/>
</dbReference>
<dbReference type="GO" id="GO:0016791">
    <property type="term" value="F:phosphatase activity"/>
    <property type="evidence" value="ECO:0007669"/>
    <property type="project" value="UniProtKB-ARBA"/>
</dbReference>
<keyword evidence="2" id="KW-0479">Metal-binding</keyword>
<evidence type="ECO:0000313" key="6">
    <source>
        <dbReference type="Proteomes" id="UP000886523"/>
    </source>
</evidence>
<dbReference type="SFLD" id="SFLDG01135">
    <property type="entry name" value="C1.5.6:_HAD__Beta-PGM__Phospha"/>
    <property type="match status" value="1"/>
</dbReference>
<evidence type="ECO:0000256" key="2">
    <source>
        <dbReference type="ARBA" id="ARBA00022723"/>
    </source>
</evidence>
<dbReference type="NCBIfam" id="TIGR01509">
    <property type="entry name" value="HAD-SF-IA-v3"/>
    <property type="match status" value="1"/>
</dbReference>
<comment type="caution">
    <text evidence="5">The sequence shown here is derived from an EMBL/GenBank/DDBJ whole genome shotgun (WGS) entry which is preliminary data.</text>
</comment>
<dbReference type="InterPro" id="IPR036412">
    <property type="entry name" value="HAD-like_sf"/>
</dbReference>
<dbReference type="InterPro" id="IPR023214">
    <property type="entry name" value="HAD_sf"/>
</dbReference>
<dbReference type="SFLD" id="SFLDG01129">
    <property type="entry name" value="C1.5:_HAD__Beta-PGM__Phosphata"/>
    <property type="match status" value="1"/>
</dbReference>
<proteinExistence type="predicted"/>
<dbReference type="FunFam" id="3.40.50.1000:FF:000055">
    <property type="entry name" value="Haloacid dehalogenase-like hydrolase family protein"/>
    <property type="match status" value="1"/>
</dbReference>
<evidence type="ECO:0000256" key="1">
    <source>
        <dbReference type="ARBA" id="ARBA00001946"/>
    </source>
</evidence>
<dbReference type="InterPro" id="IPR041492">
    <property type="entry name" value="HAD_2"/>
</dbReference>
<protein>
    <submittedName>
        <fullName evidence="5">Uncharacterized protein</fullName>
    </submittedName>
</protein>
<dbReference type="OrthoDB" id="40579at2759"/>
<sequence>MAPRITHCIFDMDGLLIDTERVYTDAANEILSKHQPGTRLTWELKAKLMGRTARESARVFLESTKINMPLEEFLEELLAIQRRLMHSVDLLPGVERLIHHLHNHNIPIAVATSSTRTKLAIKTQAHGDLFSLFDSVTCADDEGITQGKPAPDIFLIARSKLGDPALEDCLIFEDATVGIEAARRAGIPAIWIPDPNLLSLPRDEDFIEPLETLKSMVDFEPSKYGLPAYD</sequence>
<evidence type="ECO:0000256" key="3">
    <source>
        <dbReference type="ARBA" id="ARBA00022801"/>
    </source>
</evidence>
<dbReference type="InterPro" id="IPR006439">
    <property type="entry name" value="HAD-SF_hydro_IA"/>
</dbReference>
<organism evidence="5 6">
    <name type="scientific">Hydnum rufescens UP504</name>
    <dbReference type="NCBI Taxonomy" id="1448309"/>
    <lineage>
        <taxon>Eukaryota</taxon>
        <taxon>Fungi</taxon>
        <taxon>Dikarya</taxon>
        <taxon>Basidiomycota</taxon>
        <taxon>Agaricomycotina</taxon>
        <taxon>Agaricomycetes</taxon>
        <taxon>Cantharellales</taxon>
        <taxon>Hydnaceae</taxon>
        <taxon>Hydnum</taxon>
    </lineage>
</organism>
<comment type="cofactor">
    <cofactor evidence="1">
        <name>Mg(2+)</name>
        <dbReference type="ChEBI" id="CHEBI:18420"/>
    </cofactor>
</comment>
<dbReference type="SFLD" id="SFLDS00003">
    <property type="entry name" value="Haloacid_Dehalogenase"/>
    <property type="match status" value="1"/>
</dbReference>
<dbReference type="PANTHER" id="PTHR18901">
    <property type="entry name" value="2-DEOXYGLUCOSE-6-PHOSPHATE PHOSPHATASE 2"/>
    <property type="match status" value="1"/>
</dbReference>
<dbReference type="SUPFAM" id="SSF56784">
    <property type="entry name" value="HAD-like"/>
    <property type="match status" value="1"/>
</dbReference>
<accession>A0A9P6DXG6</accession>
<evidence type="ECO:0000313" key="5">
    <source>
        <dbReference type="EMBL" id="KAF9517417.1"/>
    </source>
</evidence>
<keyword evidence="6" id="KW-1185">Reference proteome</keyword>
<keyword evidence="4" id="KW-0460">Magnesium</keyword>
<dbReference type="Pfam" id="PF13419">
    <property type="entry name" value="HAD_2"/>
    <property type="match status" value="1"/>
</dbReference>
<dbReference type="Gene3D" id="3.40.50.1000">
    <property type="entry name" value="HAD superfamily/HAD-like"/>
    <property type="match status" value="1"/>
</dbReference>